<dbReference type="RefSeq" id="WP_078316884.1">
    <property type="nucleotide sequence ID" value="NZ_MUYV01000001.1"/>
</dbReference>
<reference evidence="2 3" key="1">
    <citation type="submission" date="2017-02" db="EMBL/GenBank/DDBJ databases">
        <title>Draft genome sequence of Moraxella porci CCUG 54912T type strain.</title>
        <authorList>
            <person name="Salva-Serra F."/>
            <person name="Engstrom-Jakobsson H."/>
            <person name="Thorell K."/>
            <person name="Jaen-Luchoro D."/>
            <person name="Gonzales-Siles L."/>
            <person name="Karlsson R."/>
            <person name="Yazdan S."/>
            <person name="Boulund F."/>
            <person name="Johnning A."/>
            <person name="Engstrand L."/>
            <person name="Kristiansson E."/>
            <person name="Moore E."/>
        </authorList>
    </citation>
    <scope>NUCLEOTIDE SEQUENCE [LARGE SCALE GENOMIC DNA]</scope>
    <source>
        <strain evidence="2 3">CCUG 54912</strain>
    </source>
</reference>
<dbReference type="PANTHER" id="PTHR42103">
    <property type="entry name" value="ALPHA/BETA-HYDROLASES SUPERFAMILY PROTEIN"/>
    <property type="match status" value="1"/>
</dbReference>
<keyword evidence="2" id="KW-0378">Hydrolase</keyword>
<proteinExistence type="predicted"/>
<dbReference type="InterPro" id="IPR000073">
    <property type="entry name" value="AB_hydrolase_1"/>
</dbReference>
<dbReference type="GO" id="GO:0016787">
    <property type="term" value="F:hydrolase activity"/>
    <property type="evidence" value="ECO:0007669"/>
    <property type="project" value="UniProtKB-KW"/>
</dbReference>
<organism evidence="2 3">
    <name type="scientific">Moraxella porci DSM 25326</name>
    <dbReference type="NCBI Taxonomy" id="573983"/>
    <lineage>
        <taxon>Bacteria</taxon>
        <taxon>Pseudomonadati</taxon>
        <taxon>Pseudomonadota</taxon>
        <taxon>Gammaproteobacteria</taxon>
        <taxon>Moraxellales</taxon>
        <taxon>Moraxellaceae</taxon>
        <taxon>Moraxella</taxon>
    </lineage>
</organism>
<dbReference type="InterPro" id="IPR029058">
    <property type="entry name" value="AB_hydrolase_fold"/>
</dbReference>
<comment type="caution">
    <text evidence="2">The sequence shown here is derived from an EMBL/GenBank/DDBJ whole genome shotgun (WGS) entry which is preliminary data.</text>
</comment>
<dbReference type="Pfam" id="PF00561">
    <property type="entry name" value="Abhydrolase_1"/>
    <property type="match status" value="1"/>
</dbReference>
<protein>
    <submittedName>
        <fullName evidence="2">Alpha/beta hydrolase</fullName>
    </submittedName>
</protein>
<evidence type="ECO:0000259" key="1">
    <source>
        <dbReference type="Pfam" id="PF00561"/>
    </source>
</evidence>
<name>A0A1T0CVV6_9GAMM</name>
<dbReference type="EMBL" id="MUYV01000001">
    <property type="protein sequence ID" value="OOS26494.1"/>
    <property type="molecule type" value="Genomic_DNA"/>
</dbReference>
<dbReference type="SUPFAM" id="SSF53474">
    <property type="entry name" value="alpha/beta-Hydrolases"/>
    <property type="match status" value="1"/>
</dbReference>
<dbReference type="AlphaFoldDB" id="A0A1T0CVV6"/>
<accession>A0A1T0CVV6</accession>
<sequence>MSSFQEQSLLIDAPAGVLEVQMILQTGERSAKDNLAIICHPNPTQGGTMSNKVVSTLYRYCRDVGMDVLRFNFRGVGRSTGRVGTGDGEFLDALTVLKFALTQTKARRLWLAGFSFGGYVACRVADYLKNAEDLTDVHLRNLVLIAPSVLRAGINDLIWHTDHAFMIYGDQDELVPPAAMQNFAEQHHMPTRVIETGHFFHAKLVELRQALEFHTLI</sequence>
<evidence type="ECO:0000313" key="3">
    <source>
        <dbReference type="Proteomes" id="UP000190683"/>
    </source>
</evidence>
<dbReference type="Gene3D" id="3.40.50.1820">
    <property type="entry name" value="alpha/beta hydrolase"/>
    <property type="match status" value="1"/>
</dbReference>
<dbReference type="STRING" id="573983.B0681_01015"/>
<keyword evidence="3" id="KW-1185">Reference proteome</keyword>
<dbReference type="Proteomes" id="UP000190683">
    <property type="component" value="Unassembled WGS sequence"/>
</dbReference>
<evidence type="ECO:0000313" key="2">
    <source>
        <dbReference type="EMBL" id="OOS26494.1"/>
    </source>
</evidence>
<feature type="domain" description="AB hydrolase-1" evidence="1">
    <location>
        <begin position="57"/>
        <end position="147"/>
    </location>
</feature>
<dbReference type="PANTHER" id="PTHR42103:SF2">
    <property type="entry name" value="AB HYDROLASE-1 DOMAIN-CONTAINING PROTEIN"/>
    <property type="match status" value="1"/>
</dbReference>
<gene>
    <name evidence="2" type="ORF">B0681_01015</name>
</gene>